<keyword evidence="7 11" id="KW-0862">Zinc</keyword>
<dbReference type="AlphaFoldDB" id="A0A2G8T0Q6"/>
<dbReference type="GO" id="GO:0046872">
    <property type="term" value="F:metal ion binding"/>
    <property type="evidence" value="ECO:0007669"/>
    <property type="project" value="UniProtKB-KW"/>
</dbReference>
<keyword evidence="5 11" id="KW-0812">Transmembrane</keyword>
<dbReference type="InterPro" id="IPR001478">
    <property type="entry name" value="PDZ"/>
</dbReference>
<dbReference type="PANTHER" id="PTHR42837:SF2">
    <property type="entry name" value="MEMBRANE METALLOPROTEASE ARASP2, CHLOROPLASTIC-RELATED"/>
    <property type="match status" value="1"/>
</dbReference>
<accession>A0A2G8T0Q6</accession>
<dbReference type="GO" id="GO:0016020">
    <property type="term" value="C:membrane"/>
    <property type="evidence" value="ECO:0007669"/>
    <property type="project" value="UniProtKB-SubCell"/>
</dbReference>
<dbReference type="SUPFAM" id="SSF50156">
    <property type="entry name" value="PDZ domain-like"/>
    <property type="match status" value="2"/>
</dbReference>
<dbReference type="InterPro" id="IPR004387">
    <property type="entry name" value="Pept_M50_Zn"/>
</dbReference>
<dbReference type="Pfam" id="PF17820">
    <property type="entry name" value="PDZ_6"/>
    <property type="match status" value="1"/>
</dbReference>
<evidence type="ECO:0000256" key="7">
    <source>
        <dbReference type="ARBA" id="ARBA00022833"/>
    </source>
</evidence>
<feature type="transmembrane region" description="Helical" evidence="11">
    <location>
        <begin position="375"/>
        <end position="395"/>
    </location>
</feature>
<keyword evidence="9 11" id="KW-0482">Metalloprotease</keyword>
<comment type="similarity">
    <text evidence="3 11">Belongs to the peptidase M50B family.</text>
</comment>
<evidence type="ECO:0000256" key="2">
    <source>
        <dbReference type="ARBA" id="ARBA00004141"/>
    </source>
</evidence>
<dbReference type="CDD" id="cd06163">
    <property type="entry name" value="S2P-M50_PDZ_RseP-like"/>
    <property type="match status" value="1"/>
</dbReference>
<keyword evidence="11" id="KW-0479">Metal-binding</keyword>
<evidence type="ECO:0000256" key="1">
    <source>
        <dbReference type="ARBA" id="ARBA00001947"/>
    </source>
</evidence>
<dbReference type="Gene3D" id="2.30.42.10">
    <property type="match status" value="2"/>
</dbReference>
<name>A0A2G8T0Q6_9BURK</name>
<protein>
    <recommendedName>
        <fullName evidence="11">Zinc metalloprotease</fullName>
        <ecNumber evidence="11">3.4.24.-</ecNumber>
    </recommendedName>
</protein>
<dbReference type="RefSeq" id="WP_099916199.1">
    <property type="nucleotide sequence ID" value="NZ_BMHS01000009.1"/>
</dbReference>
<dbReference type="PROSITE" id="PS50106">
    <property type="entry name" value="PDZ"/>
    <property type="match status" value="1"/>
</dbReference>
<evidence type="ECO:0000256" key="5">
    <source>
        <dbReference type="ARBA" id="ARBA00022692"/>
    </source>
</evidence>
<dbReference type="EC" id="3.4.24.-" evidence="11"/>
<evidence type="ECO:0000256" key="4">
    <source>
        <dbReference type="ARBA" id="ARBA00022670"/>
    </source>
</evidence>
<dbReference type="Proteomes" id="UP000228593">
    <property type="component" value="Unassembled WGS sequence"/>
</dbReference>
<evidence type="ECO:0000256" key="10">
    <source>
        <dbReference type="ARBA" id="ARBA00023136"/>
    </source>
</evidence>
<keyword evidence="8 11" id="KW-1133">Transmembrane helix</keyword>
<organism evidence="13 14">
    <name type="scientific">Massilia psychrophila</name>
    <dbReference type="NCBI Taxonomy" id="1603353"/>
    <lineage>
        <taxon>Bacteria</taxon>
        <taxon>Pseudomonadati</taxon>
        <taxon>Pseudomonadota</taxon>
        <taxon>Betaproteobacteria</taxon>
        <taxon>Burkholderiales</taxon>
        <taxon>Oxalobacteraceae</taxon>
        <taxon>Telluria group</taxon>
        <taxon>Massilia</taxon>
    </lineage>
</organism>
<feature type="domain" description="PDZ" evidence="12">
    <location>
        <begin position="205"/>
        <end position="293"/>
    </location>
</feature>
<evidence type="ECO:0000256" key="8">
    <source>
        <dbReference type="ARBA" id="ARBA00022989"/>
    </source>
</evidence>
<dbReference type="InterPro" id="IPR041489">
    <property type="entry name" value="PDZ_6"/>
</dbReference>
<dbReference type="OrthoDB" id="9782003at2"/>
<evidence type="ECO:0000313" key="13">
    <source>
        <dbReference type="EMBL" id="PIL39609.1"/>
    </source>
</evidence>
<comment type="subcellular location">
    <subcellularLocation>
        <location evidence="2">Membrane</location>
        <topology evidence="2">Multi-pass membrane protein</topology>
    </subcellularLocation>
</comment>
<gene>
    <name evidence="13" type="primary">rseP</name>
    <name evidence="13" type="ORF">CR103_11895</name>
</gene>
<dbReference type="GO" id="GO:0004222">
    <property type="term" value="F:metalloendopeptidase activity"/>
    <property type="evidence" value="ECO:0007669"/>
    <property type="project" value="InterPro"/>
</dbReference>
<keyword evidence="10 11" id="KW-0472">Membrane</keyword>
<evidence type="ECO:0000259" key="12">
    <source>
        <dbReference type="PROSITE" id="PS50106"/>
    </source>
</evidence>
<dbReference type="InterPro" id="IPR036034">
    <property type="entry name" value="PDZ_sf"/>
</dbReference>
<comment type="cofactor">
    <cofactor evidence="1 11">
        <name>Zn(2+)</name>
        <dbReference type="ChEBI" id="CHEBI:29105"/>
    </cofactor>
</comment>
<reference evidence="13 14" key="1">
    <citation type="submission" date="2017-10" db="EMBL/GenBank/DDBJ databases">
        <title>Massilia psychrophilum sp. nov., a novel purple-pigmented bacterium isolated from Tianshan glacier, Xinjiang Municipality, China.</title>
        <authorList>
            <person name="Wang H."/>
        </authorList>
    </citation>
    <scope>NUCLEOTIDE SEQUENCE [LARGE SCALE GENOMIC DNA]</scope>
    <source>
        <strain evidence="13 14">JCM 30813</strain>
    </source>
</reference>
<evidence type="ECO:0000256" key="6">
    <source>
        <dbReference type="ARBA" id="ARBA00022801"/>
    </source>
</evidence>
<evidence type="ECO:0000256" key="11">
    <source>
        <dbReference type="RuleBase" id="RU362031"/>
    </source>
</evidence>
<keyword evidence="14" id="KW-1185">Reference proteome</keyword>
<evidence type="ECO:0000256" key="3">
    <source>
        <dbReference type="ARBA" id="ARBA00007931"/>
    </source>
</evidence>
<dbReference type="GO" id="GO:0006508">
    <property type="term" value="P:proteolysis"/>
    <property type="evidence" value="ECO:0007669"/>
    <property type="project" value="UniProtKB-KW"/>
</dbReference>
<dbReference type="EMBL" id="PDOB01000016">
    <property type="protein sequence ID" value="PIL39609.1"/>
    <property type="molecule type" value="Genomic_DNA"/>
</dbReference>
<keyword evidence="4 13" id="KW-0645">Protease</keyword>
<sequence length="448" mass="47400">MTLITTVLAFLLALGPLIIFHELGHYTVARLCGVKVLRFSVGMGKVVWSRRFGPDQTEWAVSALPLGGYVKMLDARDPDAPAIGQADLGREFTRQSVWRRIAIVAAGPLANFLLAIAIFTGLSMAGTTEPSTRLRATAANSAAFQAGLRGGETVTAVNGKAVAGWTELRWEITQAIVDKREARFDVTQPGGGQFVAVVPASKLAGLNVESDVLTTLGLDMARPKPVIEKVMADGPGERAGLKTGDLITAIDGRQVADGIDVIDAVRASAGRPLALSILREGAALVEPIVVRPEFDAARKAWVVKVATSMAPQLVTVVAGPLESFGKAVRKTWDTSVLSIKMIGRMISGEVSLKNVTGPITIADYAGQTARLGPSVFLGFIAFISISLGVMNLLPIPMLDGGLLLYYSLEVLTGRPLPERIGAIAQRAGVGLLVMLMALAVFNDVSRLL</sequence>
<evidence type="ECO:0000256" key="9">
    <source>
        <dbReference type="ARBA" id="ARBA00023049"/>
    </source>
</evidence>
<evidence type="ECO:0000313" key="14">
    <source>
        <dbReference type="Proteomes" id="UP000228593"/>
    </source>
</evidence>
<dbReference type="SMART" id="SM00228">
    <property type="entry name" value="PDZ"/>
    <property type="match status" value="2"/>
</dbReference>
<keyword evidence="6 11" id="KW-0378">Hydrolase</keyword>
<comment type="caution">
    <text evidence="13">The sequence shown here is derived from an EMBL/GenBank/DDBJ whole genome shotgun (WGS) entry which is preliminary data.</text>
</comment>
<feature type="transmembrane region" description="Helical" evidence="11">
    <location>
        <begin position="101"/>
        <end position="125"/>
    </location>
</feature>
<dbReference type="NCBIfam" id="TIGR00054">
    <property type="entry name" value="RIP metalloprotease RseP"/>
    <property type="match status" value="1"/>
</dbReference>
<dbReference type="Pfam" id="PF02163">
    <property type="entry name" value="Peptidase_M50"/>
    <property type="match status" value="1"/>
</dbReference>
<dbReference type="CDD" id="cd23081">
    <property type="entry name" value="cpPDZ_EcRseP-like"/>
    <property type="match status" value="1"/>
</dbReference>
<proteinExistence type="inferred from homology"/>
<dbReference type="PANTHER" id="PTHR42837">
    <property type="entry name" value="REGULATOR OF SIGMA-E PROTEASE RSEP"/>
    <property type="match status" value="1"/>
</dbReference>
<feature type="transmembrane region" description="Helical" evidence="11">
    <location>
        <begin position="423"/>
        <end position="441"/>
    </location>
</feature>
<dbReference type="InterPro" id="IPR008915">
    <property type="entry name" value="Peptidase_M50"/>
</dbReference>